<dbReference type="GO" id="GO:0006265">
    <property type="term" value="P:DNA topological change"/>
    <property type="evidence" value="ECO:0007669"/>
    <property type="project" value="InterPro"/>
</dbReference>
<evidence type="ECO:0000256" key="4">
    <source>
        <dbReference type="ARBA" id="ARBA00023125"/>
    </source>
</evidence>
<dbReference type="OrthoDB" id="1683773at2"/>
<evidence type="ECO:0000256" key="1">
    <source>
        <dbReference type="ARBA" id="ARBA00003863"/>
    </source>
</evidence>
<dbReference type="InterPro" id="IPR050847">
    <property type="entry name" value="SASP_DNA-binding"/>
</dbReference>
<dbReference type="GO" id="GO:0030435">
    <property type="term" value="P:sporulation resulting in formation of a cellular spore"/>
    <property type="evidence" value="ECO:0007669"/>
    <property type="project" value="UniProtKB-KW"/>
</dbReference>
<organism evidence="5 6">
    <name type="scientific">Anoxybacter fermentans</name>
    <dbReference type="NCBI Taxonomy" id="1323375"/>
    <lineage>
        <taxon>Bacteria</taxon>
        <taxon>Bacillati</taxon>
        <taxon>Bacillota</taxon>
        <taxon>Clostridia</taxon>
        <taxon>Halanaerobiales</taxon>
        <taxon>Anoxybacter</taxon>
    </lineage>
</organism>
<evidence type="ECO:0000313" key="6">
    <source>
        <dbReference type="Proteomes" id="UP000267250"/>
    </source>
</evidence>
<dbReference type="PANTHER" id="PTHR36107">
    <property type="entry name" value="SMALL, ACID-SOLUBLE SPORE PROTEIN A"/>
    <property type="match status" value="1"/>
</dbReference>
<dbReference type="KEGG" id="aft:BBF96_01965"/>
<keyword evidence="3" id="KW-0749">Sporulation</keyword>
<dbReference type="PROSITE" id="PS00304">
    <property type="entry name" value="SASP_1"/>
    <property type="match status" value="1"/>
</dbReference>
<comment type="similarity">
    <text evidence="2">Belongs to the alpha/beta-type SASP family.</text>
</comment>
<evidence type="ECO:0000256" key="2">
    <source>
        <dbReference type="ARBA" id="ARBA00005442"/>
    </source>
</evidence>
<name>A0A3S9SVE3_9FIRM</name>
<dbReference type="InterPro" id="IPR001448">
    <property type="entry name" value="SASP_alpha/beta-type"/>
</dbReference>
<dbReference type="AlphaFoldDB" id="A0A3S9SVE3"/>
<reference evidence="5 6" key="1">
    <citation type="submission" date="2016-07" db="EMBL/GenBank/DDBJ databases">
        <title>Genome and transcriptome analysis of iron-reducing fermentative bacteria Anoxybacter fermentans.</title>
        <authorList>
            <person name="Zeng X."/>
            <person name="Shao Z."/>
        </authorList>
    </citation>
    <scope>NUCLEOTIDE SEQUENCE [LARGE SCALE GENOMIC DNA]</scope>
    <source>
        <strain evidence="5 6">DY22613</strain>
    </source>
</reference>
<dbReference type="Pfam" id="PF00269">
    <property type="entry name" value="SASP"/>
    <property type="match status" value="1"/>
</dbReference>
<dbReference type="PANTHER" id="PTHR36107:SF1">
    <property type="entry name" value="SMALL, ACID-SOLUBLE SPORE PROTEIN A"/>
    <property type="match status" value="1"/>
</dbReference>
<dbReference type="Gene3D" id="6.10.10.80">
    <property type="entry name" value="Small, acid-soluble spore protein, alpha/beta type-like"/>
    <property type="match status" value="1"/>
</dbReference>
<keyword evidence="4" id="KW-0238">DNA-binding</keyword>
<accession>A0A3S9SVE3</accession>
<evidence type="ECO:0000256" key="3">
    <source>
        <dbReference type="ARBA" id="ARBA00022969"/>
    </source>
</evidence>
<sequence length="76" mass="8542">MAGGQKRNTLVNPLAHKAMDDFKYEIAREMGLPVQQGSEDYWGHLTSRDCGAVGGEMVRRMVAQYQMNLVAQNQEL</sequence>
<proteinExistence type="inferred from homology"/>
<gene>
    <name evidence="5" type="ORF">BBF96_01965</name>
</gene>
<dbReference type="InterPro" id="IPR038300">
    <property type="entry name" value="SASP_sf_alpha/beta"/>
</dbReference>
<dbReference type="Proteomes" id="UP000267250">
    <property type="component" value="Chromosome"/>
</dbReference>
<protein>
    <submittedName>
        <fullName evidence="5">Spore protein</fullName>
    </submittedName>
</protein>
<keyword evidence="6" id="KW-1185">Reference proteome</keyword>
<evidence type="ECO:0000313" key="5">
    <source>
        <dbReference type="EMBL" id="AZR72271.1"/>
    </source>
</evidence>
<dbReference type="GO" id="GO:0003690">
    <property type="term" value="F:double-stranded DNA binding"/>
    <property type="evidence" value="ECO:0007669"/>
    <property type="project" value="InterPro"/>
</dbReference>
<dbReference type="EMBL" id="CP016379">
    <property type="protein sequence ID" value="AZR72271.1"/>
    <property type="molecule type" value="Genomic_DNA"/>
</dbReference>
<dbReference type="InterPro" id="IPR018126">
    <property type="entry name" value="SASP_alpha/beta-type_CS"/>
</dbReference>
<dbReference type="RefSeq" id="WP_127015602.1">
    <property type="nucleotide sequence ID" value="NZ_CP016379.1"/>
</dbReference>
<comment type="function">
    <text evidence="1">SASP are bound to spore DNA. They are double-stranded DNA-binding proteins that cause DNA to change to an a-like conformation. They protect the DNA backbone from chemical and enzymatic cleavage and are thus involved in dormant spore's high resistance to UV light.</text>
</comment>